<dbReference type="InterPro" id="IPR016181">
    <property type="entry name" value="Acyl_CoA_acyltransferase"/>
</dbReference>
<reference evidence="2 3" key="1">
    <citation type="submission" date="2018-06" db="EMBL/GenBank/DDBJ databases">
        <title>Complete Genome Sequence of Bacillus velezensis DSYZ, a Plant Growth-Promoting Rhizobacterium with Antifungal Activity.</title>
        <authorList>
            <person name="Du B."/>
            <person name="Ding Y."/>
            <person name="Liu K."/>
            <person name="Yao L."/>
            <person name="Wang C."/>
            <person name="Li H."/>
            <person name="Liu H."/>
        </authorList>
    </citation>
    <scope>NUCLEOTIDE SEQUENCE [LARGE SCALE GENOMIC DNA]</scope>
    <source>
        <strain evidence="2 3">DSYZ</strain>
    </source>
</reference>
<dbReference type="AlphaFoldDB" id="A0ABC8D3Q5"/>
<dbReference type="InterPro" id="IPR000182">
    <property type="entry name" value="GNAT_dom"/>
</dbReference>
<dbReference type="PANTHER" id="PTHR13355:SF11">
    <property type="entry name" value="GLUCOSAMINE 6-PHOSPHATE N-ACETYLTRANSFERASE"/>
    <property type="match status" value="1"/>
</dbReference>
<dbReference type="Pfam" id="PF13673">
    <property type="entry name" value="Acetyltransf_10"/>
    <property type="match status" value="1"/>
</dbReference>
<dbReference type="PROSITE" id="PS51186">
    <property type="entry name" value="GNAT"/>
    <property type="match status" value="1"/>
</dbReference>
<name>A0ABC8D3Q5_BACVE</name>
<dbReference type="Proteomes" id="UP000250069">
    <property type="component" value="Chromosome"/>
</dbReference>
<evidence type="ECO:0000313" key="3">
    <source>
        <dbReference type="Proteomes" id="UP000250069"/>
    </source>
</evidence>
<dbReference type="InterPro" id="IPR039143">
    <property type="entry name" value="GNPNAT1-like"/>
</dbReference>
<evidence type="ECO:0000313" key="2">
    <source>
        <dbReference type="EMBL" id="AWX71618.1"/>
    </source>
</evidence>
<evidence type="ECO:0000259" key="1">
    <source>
        <dbReference type="PROSITE" id="PS51186"/>
    </source>
</evidence>
<dbReference type="CDD" id="cd04301">
    <property type="entry name" value="NAT_SF"/>
    <property type="match status" value="1"/>
</dbReference>
<organism evidence="2 3">
    <name type="scientific">Bacillus velezensis</name>
    <dbReference type="NCBI Taxonomy" id="492670"/>
    <lineage>
        <taxon>Bacteria</taxon>
        <taxon>Bacillati</taxon>
        <taxon>Bacillota</taxon>
        <taxon>Bacilli</taxon>
        <taxon>Bacillales</taxon>
        <taxon>Bacillaceae</taxon>
        <taxon>Bacillus</taxon>
        <taxon>Bacillus amyloliquefaciens group</taxon>
    </lineage>
</organism>
<dbReference type="Gene3D" id="3.40.630.30">
    <property type="match status" value="1"/>
</dbReference>
<dbReference type="PANTHER" id="PTHR13355">
    <property type="entry name" value="GLUCOSAMINE 6-PHOSPHATE N-ACETYLTRANSFERASE"/>
    <property type="match status" value="1"/>
</dbReference>
<sequence length="143" mass="16176">MESIIAKTEKQLNDAFFVRKEVFVKEQHVPEEEEIDQFEDTSEHIVIYDGGRPVGAGRWRLKDGHGKLERICVMKSHRSLGVGAIIMQALEKAAAAKGADSFILHAQTQAVPFYEKQGYRVTSGEEFLDAGIPHLEMIKEHKR</sequence>
<dbReference type="RefSeq" id="WP_061861367.1">
    <property type="nucleotide sequence ID" value="NZ_CP015443.1"/>
</dbReference>
<dbReference type="EMBL" id="CP030150">
    <property type="protein sequence ID" value="AWX71618.1"/>
    <property type="molecule type" value="Genomic_DNA"/>
</dbReference>
<accession>A0ABC8D3Q5</accession>
<dbReference type="SUPFAM" id="SSF55729">
    <property type="entry name" value="Acyl-CoA N-acyltransferases (Nat)"/>
    <property type="match status" value="1"/>
</dbReference>
<feature type="domain" description="N-acetyltransferase" evidence="1">
    <location>
        <begin position="2"/>
        <end position="142"/>
    </location>
</feature>
<proteinExistence type="predicted"/>
<gene>
    <name evidence="2" type="ORF">BVDSYZ_06125</name>
</gene>
<protein>
    <submittedName>
        <fullName evidence="2">GNAT family N-acetyltransferase</fullName>
    </submittedName>
</protein>